<name>A0A0C2SIR1_AMAMK</name>
<accession>A0A0C2SIR1</accession>
<keyword evidence="2" id="KW-1185">Reference proteome</keyword>
<dbReference type="AlphaFoldDB" id="A0A0C2SIR1"/>
<evidence type="ECO:0000313" key="2">
    <source>
        <dbReference type="Proteomes" id="UP000054549"/>
    </source>
</evidence>
<dbReference type="EMBL" id="KN818263">
    <property type="protein sequence ID" value="KIL63065.1"/>
    <property type="molecule type" value="Genomic_DNA"/>
</dbReference>
<organism evidence="1 2">
    <name type="scientific">Amanita muscaria (strain Koide BX008)</name>
    <dbReference type="NCBI Taxonomy" id="946122"/>
    <lineage>
        <taxon>Eukaryota</taxon>
        <taxon>Fungi</taxon>
        <taxon>Dikarya</taxon>
        <taxon>Basidiomycota</taxon>
        <taxon>Agaricomycotina</taxon>
        <taxon>Agaricomycetes</taxon>
        <taxon>Agaricomycetidae</taxon>
        <taxon>Agaricales</taxon>
        <taxon>Pluteineae</taxon>
        <taxon>Amanitaceae</taxon>
        <taxon>Amanita</taxon>
    </lineage>
</organism>
<sequence>MGCWPKSHSRGPNWACMWNLGTGPRFLWSHCGQFCHFGNMVLSTYHTIVVVSSRALLQCTRSLPCSGVDCGFIYDIISVAQCA</sequence>
<dbReference type="Proteomes" id="UP000054549">
    <property type="component" value="Unassembled WGS sequence"/>
</dbReference>
<proteinExistence type="predicted"/>
<evidence type="ECO:0000313" key="1">
    <source>
        <dbReference type="EMBL" id="KIL63065.1"/>
    </source>
</evidence>
<dbReference type="InParanoid" id="A0A0C2SIR1"/>
<gene>
    <name evidence="1" type="ORF">M378DRAFT_732729</name>
</gene>
<dbReference type="HOGENOM" id="CLU_2542090_0_0_1"/>
<protein>
    <submittedName>
        <fullName evidence="1">Uncharacterized protein</fullName>
    </submittedName>
</protein>
<reference evidence="1 2" key="1">
    <citation type="submission" date="2014-04" db="EMBL/GenBank/DDBJ databases">
        <title>Evolutionary Origins and Diversification of the Mycorrhizal Mutualists.</title>
        <authorList>
            <consortium name="DOE Joint Genome Institute"/>
            <consortium name="Mycorrhizal Genomics Consortium"/>
            <person name="Kohler A."/>
            <person name="Kuo A."/>
            <person name="Nagy L.G."/>
            <person name="Floudas D."/>
            <person name="Copeland A."/>
            <person name="Barry K.W."/>
            <person name="Cichocki N."/>
            <person name="Veneault-Fourrey C."/>
            <person name="LaButti K."/>
            <person name="Lindquist E.A."/>
            <person name="Lipzen A."/>
            <person name="Lundell T."/>
            <person name="Morin E."/>
            <person name="Murat C."/>
            <person name="Riley R."/>
            <person name="Ohm R."/>
            <person name="Sun H."/>
            <person name="Tunlid A."/>
            <person name="Henrissat B."/>
            <person name="Grigoriev I.V."/>
            <person name="Hibbett D.S."/>
            <person name="Martin F."/>
        </authorList>
    </citation>
    <scope>NUCLEOTIDE SEQUENCE [LARGE SCALE GENOMIC DNA]</scope>
    <source>
        <strain evidence="1 2">Koide BX008</strain>
    </source>
</reference>